<dbReference type="InterPro" id="IPR047046">
    <property type="entry name" value="YpjD/YvdC"/>
</dbReference>
<sequence length="106" mass="12362">MDIIEFQQWVKEYYKNRNWSDLDIFVRIGFLAEETGEVARAIRALEIGRDRPDEVTGTFQEKKSELTEELGDVLGNLIVIANKYDISLEDILISHKQKLQARYAEN</sequence>
<dbReference type="Gene3D" id="1.10.287.1080">
    <property type="entry name" value="MazG-like"/>
    <property type="match status" value="1"/>
</dbReference>
<evidence type="ECO:0000313" key="3">
    <source>
        <dbReference type="Proteomes" id="UP001597448"/>
    </source>
</evidence>
<evidence type="ECO:0000259" key="1">
    <source>
        <dbReference type="Pfam" id="PF03819"/>
    </source>
</evidence>
<proteinExistence type="predicted"/>
<dbReference type="Pfam" id="PF03819">
    <property type="entry name" value="MazG"/>
    <property type="match status" value="1"/>
</dbReference>
<dbReference type="EMBL" id="JBHUKY010000078">
    <property type="protein sequence ID" value="MFD2413911.1"/>
    <property type="molecule type" value="Genomic_DNA"/>
</dbReference>
<evidence type="ECO:0000313" key="2">
    <source>
        <dbReference type="EMBL" id="MFD2413911.1"/>
    </source>
</evidence>
<dbReference type="PANTHER" id="PTHR42692">
    <property type="entry name" value="NUCLEOTIDE PYROPHOSPHOHYDROLASE"/>
    <property type="match status" value="1"/>
</dbReference>
<dbReference type="InterPro" id="IPR004518">
    <property type="entry name" value="MazG-like_dom"/>
</dbReference>
<gene>
    <name evidence="2" type="ORF">ACFSX3_28990</name>
</gene>
<dbReference type="PANTHER" id="PTHR42692:SF2">
    <property type="entry name" value="IG HYPOTHETICAL 16995"/>
    <property type="match status" value="1"/>
</dbReference>
<dbReference type="CDD" id="cd11523">
    <property type="entry name" value="NTP-PPase"/>
    <property type="match status" value="1"/>
</dbReference>
<accession>A0ABW5FG83</accession>
<comment type="caution">
    <text evidence="2">The sequence shown here is derived from an EMBL/GenBank/DDBJ whole genome shotgun (WGS) entry which is preliminary data.</text>
</comment>
<dbReference type="Proteomes" id="UP001597448">
    <property type="component" value="Unassembled WGS sequence"/>
</dbReference>
<protein>
    <submittedName>
        <fullName evidence="2">MazG nucleotide pyrophosphohydrolase domain-containing protein</fullName>
    </submittedName>
</protein>
<dbReference type="PIRSF" id="PIRSF036521">
    <property type="entry name" value="UCP036521_pph"/>
    <property type="match status" value="1"/>
</dbReference>
<reference evidence="3" key="1">
    <citation type="journal article" date="2019" name="Int. J. Syst. Evol. Microbiol.">
        <title>The Global Catalogue of Microorganisms (GCM) 10K type strain sequencing project: providing services to taxonomists for standard genome sequencing and annotation.</title>
        <authorList>
            <consortium name="The Broad Institute Genomics Platform"/>
            <consortium name="The Broad Institute Genome Sequencing Center for Infectious Disease"/>
            <person name="Wu L."/>
            <person name="Ma J."/>
        </authorList>
    </citation>
    <scope>NUCLEOTIDE SEQUENCE [LARGE SCALE GENOMIC DNA]</scope>
    <source>
        <strain evidence="3">CCM 8725</strain>
    </source>
</reference>
<dbReference type="SUPFAM" id="SSF101386">
    <property type="entry name" value="all-alpha NTP pyrophosphatases"/>
    <property type="match status" value="1"/>
</dbReference>
<organism evidence="2 3">
    <name type="scientific">Paenibacillus rhizoplanae</name>
    <dbReference type="NCBI Taxonomy" id="1917181"/>
    <lineage>
        <taxon>Bacteria</taxon>
        <taxon>Bacillati</taxon>
        <taxon>Bacillota</taxon>
        <taxon>Bacilli</taxon>
        <taxon>Bacillales</taxon>
        <taxon>Paenibacillaceae</taxon>
        <taxon>Paenibacillus</taxon>
    </lineage>
</organism>
<name>A0ABW5FG83_9BACL</name>
<dbReference type="RefSeq" id="WP_209990465.1">
    <property type="nucleotide sequence ID" value="NZ_JBHSVQ010000001.1"/>
</dbReference>
<keyword evidence="3" id="KW-1185">Reference proteome</keyword>
<dbReference type="InterPro" id="IPR011411">
    <property type="entry name" value="MazG-related_YvdC"/>
</dbReference>
<feature type="domain" description="NTP pyrophosphohydrolase MazG-like" evidence="1">
    <location>
        <begin position="30"/>
        <end position="103"/>
    </location>
</feature>